<dbReference type="GeneID" id="85195835"/>
<evidence type="ECO:0000256" key="2">
    <source>
        <dbReference type="ARBA" id="ARBA00011738"/>
    </source>
</evidence>
<dbReference type="GO" id="GO:0006355">
    <property type="term" value="P:regulation of DNA-templated transcription"/>
    <property type="evidence" value="ECO:0007669"/>
    <property type="project" value="InterPro"/>
</dbReference>
<dbReference type="EMBL" id="CP131059">
    <property type="protein sequence ID" value="WNY23931.1"/>
    <property type="molecule type" value="Genomic_DNA"/>
</dbReference>
<organism evidence="7 8">
    <name type="scientific">Methanimicrococcus hongohii</name>
    <dbReference type="NCBI Taxonomy" id="3028295"/>
    <lineage>
        <taxon>Archaea</taxon>
        <taxon>Methanobacteriati</taxon>
        <taxon>Methanobacteriota</taxon>
        <taxon>Stenosarchaea group</taxon>
        <taxon>Methanomicrobia</taxon>
        <taxon>Methanosarcinales</taxon>
        <taxon>Methanosarcinaceae</taxon>
        <taxon>Methanimicrococcus</taxon>
    </lineage>
</organism>
<comment type="subcellular location">
    <subcellularLocation>
        <location evidence="1">Cytoplasm</location>
    </subcellularLocation>
</comment>
<sequence>MRADKKVVLRLLKTARGQIDGIIKMVEEDKYCIDIVHQIMASEAVLRKTSKIVLQGHLSGCVSEALDGAPEEREEKINEIIDVFDKLNK</sequence>
<dbReference type="GO" id="GO:0046872">
    <property type="term" value="F:metal ion binding"/>
    <property type="evidence" value="ECO:0007669"/>
    <property type="project" value="UniProtKB-KW"/>
</dbReference>
<keyword evidence="3" id="KW-0963">Cytoplasm</keyword>
<evidence type="ECO:0000256" key="4">
    <source>
        <dbReference type="ARBA" id="ARBA00022723"/>
    </source>
</evidence>
<dbReference type="Gene3D" id="1.20.58.1000">
    <property type="entry name" value="Metal-sensitive repressor, helix protomer"/>
    <property type="match status" value="1"/>
</dbReference>
<accession>A0AA96ZU57</accession>
<dbReference type="PANTHER" id="PTHR33677">
    <property type="entry name" value="TRANSCRIPTIONAL REPRESSOR FRMR-RELATED"/>
    <property type="match status" value="1"/>
</dbReference>
<protein>
    <recommendedName>
        <fullName evidence="5">Copper-sensing transcriptional repressor CsoR</fullName>
    </recommendedName>
    <alternativeName>
        <fullName evidence="6">Copper-sensitive operon repressor</fullName>
    </alternativeName>
</protein>
<dbReference type="InterPro" id="IPR038390">
    <property type="entry name" value="Metal_Tscrpt_repr_sf"/>
</dbReference>
<dbReference type="CDD" id="cd10159">
    <property type="entry name" value="CsoR-like_DUF156_2"/>
    <property type="match status" value="1"/>
</dbReference>
<gene>
    <name evidence="7" type="primary">csoR_2</name>
    <name evidence="7" type="ORF">MmiHf6_12550</name>
</gene>
<proteinExistence type="predicted"/>
<evidence type="ECO:0000256" key="5">
    <source>
        <dbReference type="ARBA" id="ARBA00039938"/>
    </source>
</evidence>
<evidence type="ECO:0000256" key="6">
    <source>
        <dbReference type="ARBA" id="ARBA00041544"/>
    </source>
</evidence>
<dbReference type="Proteomes" id="UP001302978">
    <property type="component" value="Chromosome"/>
</dbReference>
<evidence type="ECO:0000313" key="8">
    <source>
        <dbReference type="Proteomes" id="UP001302978"/>
    </source>
</evidence>
<dbReference type="KEGG" id="mehf:MmiHf6_12550"/>
<evidence type="ECO:0000256" key="1">
    <source>
        <dbReference type="ARBA" id="ARBA00004496"/>
    </source>
</evidence>
<dbReference type="InterPro" id="IPR003735">
    <property type="entry name" value="Metal_Tscrpt_repr"/>
</dbReference>
<dbReference type="PANTHER" id="PTHR33677:SF4">
    <property type="entry name" value="COPPER-SENSING TRANSCRIPTIONAL REPRESSOR CSOR"/>
    <property type="match status" value="1"/>
</dbReference>
<dbReference type="RefSeq" id="WP_316557101.1">
    <property type="nucleotide sequence ID" value="NZ_CP131059.1"/>
</dbReference>
<dbReference type="Pfam" id="PF02583">
    <property type="entry name" value="Trns_repr_metal"/>
    <property type="match status" value="1"/>
</dbReference>
<dbReference type="AlphaFoldDB" id="A0AA96ZU57"/>
<reference evidence="7 8" key="1">
    <citation type="submission" date="2023-07" db="EMBL/GenBank/DDBJ databases">
        <title>Closed genoem sequence of Methanomicrococcus sp. Hf6.</title>
        <authorList>
            <person name="Poehlein A."/>
            <person name="Protasov E."/>
            <person name="Platt K."/>
            <person name="Reeh H."/>
            <person name="Daniel R."/>
            <person name="Brune A."/>
        </authorList>
    </citation>
    <scope>NUCLEOTIDE SEQUENCE [LARGE SCALE GENOMIC DNA]</scope>
    <source>
        <strain evidence="7 8">Hf6</strain>
    </source>
</reference>
<keyword evidence="4" id="KW-0479">Metal-binding</keyword>
<evidence type="ECO:0000313" key="7">
    <source>
        <dbReference type="EMBL" id="WNY23931.1"/>
    </source>
</evidence>
<name>A0AA96ZU57_9EURY</name>
<dbReference type="GO" id="GO:0005737">
    <property type="term" value="C:cytoplasm"/>
    <property type="evidence" value="ECO:0007669"/>
    <property type="project" value="UniProtKB-SubCell"/>
</dbReference>
<comment type="subunit">
    <text evidence="2">Homodimer.</text>
</comment>
<dbReference type="GO" id="GO:0003677">
    <property type="term" value="F:DNA binding"/>
    <property type="evidence" value="ECO:0007669"/>
    <property type="project" value="InterPro"/>
</dbReference>
<keyword evidence="8" id="KW-1185">Reference proteome</keyword>
<evidence type="ECO:0000256" key="3">
    <source>
        <dbReference type="ARBA" id="ARBA00022490"/>
    </source>
</evidence>